<sequence length="39" mass="4486">MIDHHQKDLVIFCAFTDLSVKMVKSYLGVLMCRILIVFG</sequence>
<dbReference type="Proteomes" id="UP000078295">
    <property type="component" value="Unassembled WGS sequence"/>
</dbReference>
<comment type="caution">
    <text evidence="1">The sequence shown here is derived from an EMBL/GenBank/DDBJ whole genome shotgun (WGS) entry which is preliminary data.</text>
</comment>
<evidence type="ECO:0000313" key="1">
    <source>
        <dbReference type="EMBL" id="OAV27151.1"/>
    </source>
</evidence>
<gene>
    <name evidence="1" type="ORF">AO370_0342</name>
</gene>
<evidence type="ECO:0000313" key="2">
    <source>
        <dbReference type="Proteomes" id="UP000078295"/>
    </source>
</evidence>
<accession>A0AB36DQQ9</accession>
<dbReference type="AlphaFoldDB" id="A0AB36DQQ9"/>
<dbReference type="EMBL" id="LXHQ01000015">
    <property type="protein sequence ID" value="OAV27151.1"/>
    <property type="molecule type" value="Genomic_DNA"/>
</dbReference>
<protein>
    <submittedName>
        <fullName evidence="1">Uncharacterized protein</fullName>
    </submittedName>
</protein>
<organism evidence="1 2">
    <name type="scientific">Moraxella catarrhalis</name>
    <name type="common">Branhamella catarrhalis</name>
    <dbReference type="NCBI Taxonomy" id="480"/>
    <lineage>
        <taxon>Bacteria</taxon>
        <taxon>Pseudomonadati</taxon>
        <taxon>Pseudomonadota</taxon>
        <taxon>Gammaproteobacteria</taxon>
        <taxon>Moraxellales</taxon>
        <taxon>Moraxellaceae</taxon>
        <taxon>Moraxella</taxon>
    </lineage>
</organism>
<proteinExistence type="predicted"/>
<name>A0AB36DQQ9_MORCA</name>
<reference evidence="1 2" key="1">
    <citation type="journal article" date="2016" name="Genome Biol. Evol.">
        <title>Comparative Genomic Analyses of the Moraxella catarrhalis Serosensitive and Seroresistant Lineages Demonstrate Their Independent Evolution.</title>
        <authorList>
            <person name="Earl J.P."/>
            <person name="de Vries S.P."/>
            <person name="Ahmed A."/>
            <person name="Powell E."/>
            <person name="Schultz M.P."/>
            <person name="Hermans P.W."/>
            <person name="Hill D.J."/>
            <person name="Zhou Z."/>
            <person name="Constantinidou C.I."/>
            <person name="Hu F.Z."/>
            <person name="Bootsma H.J."/>
            <person name="Ehrlich G.D."/>
        </authorList>
    </citation>
    <scope>NUCLEOTIDE SEQUENCE [LARGE SCALE GENOMIC DNA]</scope>
    <source>
        <strain evidence="1 2">F23</strain>
    </source>
</reference>